<organism evidence="5 6">
    <name type="scientific">Jiangella asiatica</name>
    <dbReference type="NCBI Taxonomy" id="2530372"/>
    <lineage>
        <taxon>Bacteria</taxon>
        <taxon>Bacillati</taxon>
        <taxon>Actinomycetota</taxon>
        <taxon>Actinomycetes</taxon>
        <taxon>Jiangellales</taxon>
        <taxon>Jiangellaceae</taxon>
        <taxon>Jiangella</taxon>
    </lineage>
</organism>
<dbReference type="Pfam" id="PF07987">
    <property type="entry name" value="DUF1775"/>
    <property type="match status" value="1"/>
</dbReference>
<sequence length="246" mass="25458">MIIHRRAVARATLAAAGAVAAGLALTATASAHVTIRPDVDTSGSYSKITVRVPNESDTAGTVQVQLDLPADTPFASVRVQPRPGWTAELTRTQFPEPVEVGDRVLEEAVTSVTWTADPGVRIGPDEFDEFAISVGPLPDPGTYYLPATQTYDDGEVVAWAEEPVEGGEEPERPAPELTVVEAEEPVEGGDDAHSVDDTSESSDTSGSSEASEDTTDGLARGVGIGGVVVGAAGLGIGAAALRRRRA</sequence>
<dbReference type="Proteomes" id="UP000294739">
    <property type="component" value="Unassembled WGS sequence"/>
</dbReference>
<feature type="region of interest" description="Disordered" evidence="1">
    <location>
        <begin position="183"/>
        <end position="221"/>
    </location>
</feature>
<dbReference type="RefSeq" id="WP_131892523.1">
    <property type="nucleotide sequence ID" value="NZ_SMKZ01000006.1"/>
</dbReference>
<evidence type="ECO:0000313" key="5">
    <source>
        <dbReference type="EMBL" id="TDE13007.1"/>
    </source>
</evidence>
<name>A0A4R5DI86_9ACTN</name>
<evidence type="ECO:0000256" key="1">
    <source>
        <dbReference type="SAM" id="MobiDB-lite"/>
    </source>
</evidence>
<evidence type="ECO:0000259" key="4">
    <source>
        <dbReference type="Pfam" id="PF07987"/>
    </source>
</evidence>
<dbReference type="OrthoDB" id="9810871at2"/>
<evidence type="ECO:0000256" key="2">
    <source>
        <dbReference type="SAM" id="Phobius"/>
    </source>
</evidence>
<feature type="transmembrane region" description="Helical" evidence="2">
    <location>
        <begin position="218"/>
        <end position="241"/>
    </location>
</feature>
<keyword evidence="2" id="KW-1133">Transmembrane helix</keyword>
<keyword evidence="6" id="KW-1185">Reference proteome</keyword>
<comment type="caution">
    <text evidence="5">The sequence shown here is derived from an EMBL/GenBank/DDBJ whole genome shotgun (WGS) entry which is preliminary data.</text>
</comment>
<evidence type="ECO:0000313" key="6">
    <source>
        <dbReference type="Proteomes" id="UP000294739"/>
    </source>
</evidence>
<dbReference type="InterPro" id="IPR012533">
    <property type="entry name" value="YcnI-copper_dom"/>
</dbReference>
<dbReference type="InterPro" id="IPR038507">
    <property type="entry name" value="YcnI-like_sf"/>
</dbReference>
<feature type="chain" id="PRO_5020307639" evidence="3">
    <location>
        <begin position="32"/>
        <end position="246"/>
    </location>
</feature>
<dbReference type="EMBL" id="SMKZ01000006">
    <property type="protein sequence ID" value="TDE13007.1"/>
    <property type="molecule type" value="Genomic_DNA"/>
</dbReference>
<dbReference type="PROSITE" id="PS51318">
    <property type="entry name" value="TAT"/>
    <property type="match status" value="1"/>
</dbReference>
<keyword evidence="2" id="KW-0812">Transmembrane</keyword>
<accession>A0A4R5DI86</accession>
<keyword evidence="2" id="KW-0472">Membrane</keyword>
<dbReference type="Gene3D" id="2.60.40.2230">
    <property type="entry name" value="Uncharacterised protein YcnI-like PF07987, DUF1775"/>
    <property type="match status" value="1"/>
</dbReference>
<dbReference type="CDD" id="cd08545">
    <property type="entry name" value="YcnI_like"/>
    <property type="match status" value="1"/>
</dbReference>
<feature type="domain" description="YncI copper-binding" evidence="4">
    <location>
        <begin position="32"/>
        <end position="179"/>
    </location>
</feature>
<dbReference type="InterPro" id="IPR006311">
    <property type="entry name" value="TAT_signal"/>
</dbReference>
<dbReference type="InParanoid" id="A0A4R5DI86"/>
<keyword evidence="3" id="KW-0732">Signal</keyword>
<protein>
    <submittedName>
        <fullName evidence="5">DUF1775 domain-containing protein</fullName>
    </submittedName>
</protein>
<gene>
    <name evidence="5" type="ORF">E1269_06330</name>
</gene>
<reference evidence="5 6" key="1">
    <citation type="submission" date="2019-03" db="EMBL/GenBank/DDBJ databases">
        <title>Draft genome sequences of novel Actinobacteria.</title>
        <authorList>
            <person name="Sahin N."/>
            <person name="Ay H."/>
            <person name="Saygin H."/>
        </authorList>
    </citation>
    <scope>NUCLEOTIDE SEQUENCE [LARGE SCALE GENOMIC DNA]</scope>
    <source>
        <strain evidence="5 6">5K138</strain>
    </source>
</reference>
<dbReference type="AlphaFoldDB" id="A0A4R5DI86"/>
<proteinExistence type="predicted"/>
<feature type="signal peptide" evidence="3">
    <location>
        <begin position="1"/>
        <end position="31"/>
    </location>
</feature>
<evidence type="ECO:0000256" key="3">
    <source>
        <dbReference type="SAM" id="SignalP"/>
    </source>
</evidence>